<reference evidence="2 3" key="1">
    <citation type="journal article" date="2019" name="Emerg. Microbes Infect.">
        <title>Comprehensive subspecies identification of 175 nontuberculous mycobacteria species based on 7547 genomic profiles.</title>
        <authorList>
            <person name="Matsumoto Y."/>
            <person name="Kinjo T."/>
            <person name="Motooka D."/>
            <person name="Nabeya D."/>
            <person name="Jung N."/>
            <person name="Uechi K."/>
            <person name="Horii T."/>
            <person name="Iida T."/>
            <person name="Fujita J."/>
            <person name="Nakamura S."/>
        </authorList>
    </citation>
    <scope>NUCLEOTIDE SEQUENCE [LARGE SCALE GENOMIC DNA]</scope>
    <source>
        <strain evidence="2 3">JCM 30725</strain>
    </source>
</reference>
<keyword evidence="1" id="KW-0732">Signal</keyword>
<dbReference type="AlphaFoldDB" id="A0A7I9YK26"/>
<gene>
    <name evidence="2" type="ORF">MBOU_10210</name>
</gene>
<name>A0A7I9YK26_MYCBU</name>
<organism evidence="2 3">
    <name type="scientific">Mycobacterium bourgelatii</name>
    <dbReference type="NCBI Taxonomy" id="1273442"/>
    <lineage>
        <taxon>Bacteria</taxon>
        <taxon>Bacillati</taxon>
        <taxon>Actinomycetota</taxon>
        <taxon>Actinomycetes</taxon>
        <taxon>Mycobacteriales</taxon>
        <taxon>Mycobacteriaceae</taxon>
        <taxon>Mycobacterium</taxon>
    </lineage>
</organism>
<dbReference type="EMBL" id="BLKZ01000001">
    <property type="protein sequence ID" value="GFG88979.1"/>
    <property type="molecule type" value="Genomic_DNA"/>
</dbReference>
<sequence>MQGATAKMTRKCAHVASAFACVFVLGFGPAPGTAHATGGLACSIDDDNLKLDFNGVYSHSIPKIHAVGGEFQSKLPRTPKSLQQFALDSSDLLQQWWQDNDLKLLIYRETQGDDPFASVQLVIQTNGTSNEELSYAGNYRLKLWGASDSGQTPVTAEGKVACWDNQ</sequence>
<accession>A0A7I9YK26</accession>
<protein>
    <submittedName>
        <fullName evidence="2">Uncharacterized protein</fullName>
    </submittedName>
</protein>
<proteinExistence type="predicted"/>
<dbReference type="Proteomes" id="UP000465360">
    <property type="component" value="Unassembled WGS sequence"/>
</dbReference>
<keyword evidence="3" id="KW-1185">Reference proteome</keyword>
<feature type="chain" id="PRO_5029866538" evidence="1">
    <location>
        <begin position="37"/>
        <end position="166"/>
    </location>
</feature>
<evidence type="ECO:0000313" key="2">
    <source>
        <dbReference type="EMBL" id="GFG88979.1"/>
    </source>
</evidence>
<evidence type="ECO:0000256" key="1">
    <source>
        <dbReference type="SAM" id="SignalP"/>
    </source>
</evidence>
<evidence type="ECO:0000313" key="3">
    <source>
        <dbReference type="Proteomes" id="UP000465360"/>
    </source>
</evidence>
<comment type="caution">
    <text evidence="2">The sequence shown here is derived from an EMBL/GenBank/DDBJ whole genome shotgun (WGS) entry which is preliminary data.</text>
</comment>
<feature type="signal peptide" evidence="1">
    <location>
        <begin position="1"/>
        <end position="36"/>
    </location>
</feature>
<dbReference type="RefSeq" id="WP_163708653.1">
    <property type="nucleotide sequence ID" value="NZ_BLKZ01000001.1"/>
</dbReference>